<gene>
    <name evidence="1" type="ORF">GCM10009720_19440</name>
</gene>
<accession>A0ABP5G5Z4</accession>
<reference evidence="2" key="1">
    <citation type="journal article" date="2019" name="Int. J. Syst. Evol. Microbiol.">
        <title>The Global Catalogue of Microorganisms (GCM) 10K type strain sequencing project: providing services to taxonomists for standard genome sequencing and annotation.</title>
        <authorList>
            <consortium name="The Broad Institute Genomics Platform"/>
            <consortium name="The Broad Institute Genome Sequencing Center for Infectious Disease"/>
            <person name="Wu L."/>
            <person name="Ma J."/>
        </authorList>
    </citation>
    <scope>NUCLEOTIDE SEQUENCE [LARGE SCALE GENOMIC DNA]</scope>
    <source>
        <strain evidence="2">JCM 13595</strain>
    </source>
</reference>
<evidence type="ECO:0000313" key="1">
    <source>
        <dbReference type="EMBL" id="GAA2039040.1"/>
    </source>
</evidence>
<proteinExistence type="predicted"/>
<organism evidence="1 2">
    <name type="scientific">Yaniella flava</name>
    <dbReference type="NCBI Taxonomy" id="287930"/>
    <lineage>
        <taxon>Bacteria</taxon>
        <taxon>Bacillati</taxon>
        <taxon>Actinomycetota</taxon>
        <taxon>Actinomycetes</taxon>
        <taxon>Micrococcales</taxon>
        <taxon>Micrococcaceae</taxon>
        <taxon>Yaniella</taxon>
    </lineage>
</organism>
<keyword evidence="2" id="KW-1185">Reference proteome</keyword>
<protein>
    <recommendedName>
        <fullName evidence="3">Transposase</fullName>
    </recommendedName>
</protein>
<name>A0ABP5G5Z4_9MICC</name>
<evidence type="ECO:0008006" key="3">
    <source>
        <dbReference type="Google" id="ProtNLM"/>
    </source>
</evidence>
<dbReference type="EMBL" id="BAAAMN010000041">
    <property type="protein sequence ID" value="GAA2039040.1"/>
    <property type="molecule type" value="Genomic_DNA"/>
</dbReference>
<dbReference type="Proteomes" id="UP001501461">
    <property type="component" value="Unassembled WGS sequence"/>
</dbReference>
<comment type="caution">
    <text evidence="1">The sequence shown here is derived from an EMBL/GenBank/DDBJ whole genome shotgun (WGS) entry which is preliminary data.</text>
</comment>
<evidence type="ECO:0000313" key="2">
    <source>
        <dbReference type="Proteomes" id="UP001501461"/>
    </source>
</evidence>
<sequence length="86" mass="9718">MLPEAQTYSSLNFPHEKFLPKDQKDTKVELIVLSVAHHISRWLGYDGVLDACDRVAQLGMTDVTVKRWIHGWGLHFGEGAEARTAQ</sequence>